<dbReference type="GO" id="GO:0080120">
    <property type="term" value="P:CAAX-box protein maturation"/>
    <property type="evidence" value="ECO:0007669"/>
    <property type="project" value="UniProtKB-ARBA"/>
</dbReference>
<feature type="transmembrane region" description="Helical" evidence="1">
    <location>
        <begin position="204"/>
        <end position="222"/>
    </location>
</feature>
<keyword evidence="1" id="KW-0812">Transmembrane</keyword>
<sequence>MRYGPHQFLIAPARGSEEPWRLLAGCALIVALFLLMSLFYSRIIAVALPDSAWGANGRGVEDASTPWGALANLYIFGLVILALWVVLTVLHTRTLSSLLGASRPAWRQFRRVLVALALLTAAVLPLPAPEALTPGPHLALPTWLAFLPLALLGLAIQTGTEEIVFRGYLQSQLAARFRRPLVWMGLPSALFAALHYAPGNMGDNAWLAVMWAFLFGLAAADLTARSGTLGPAIALHIANNFSAILLAAPEGSFDGLALYTYPFALHDTAIMRTWAPIDMMMLLCSWLAARLALRA</sequence>
<keyword evidence="4" id="KW-1185">Reference proteome</keyword>
<dbReference type="Proteomes" id="UP000281128">
    <property type="component" value="Unassembled WGS sequence"/>
</dbReference>
<feature type="transmembrane region" description="Helical" evidence="1">
    <location>
        <begin position="269"/>
        <end position="289"/>
    </location>
</feature>
<accession>A0A3A8AQV3</accession>
<keyword evidence="3" id="KW-0645">Protease</keyword>
<dbReference type="InterPro" id="IPR003675">
    <property type="entry name" value="Rce1/LyrA-like_dom"/>
</dbReference>
<evidence type="ECO:0000256" key="1">
    <source>
        <dbReference type="SAM" id="Phobius"/>
    </source>
</evidence>
<keyword evidence="3" id="KW-0378">Hydrolase</keyword>
<keyword evidence="1" id="KW-1133">Transmembrane helix</keyword>
<feature type="transmembrane region" description="Helical" evidence="1">
    <location>
        <begin position="111"/>
        <end position="128"/>
    </location>
</feature>
<dbReference type="GO" id="GO:0004175">
    <property type="term" value="F:endopeptidase activity"/>
    <property type="evidence" value="ECO:0007669"/>
    <property type="project" value="UniProtKB-ARBA"/>
</dbReference>
<evidence type="ECO:0000259" key="2">
    <source>
        <dbReference type="Pfam" id="PF02517"/>
    </source>
</evidence>
<keyword evidence="3" id="KW-0482">Metalloprotease</keyword>
<dbReference type="GO" id="GO:0008237">
    <property type="term" value="F:metallopeptidase activity"/>
    <property type="evidence" value="ECO:0007669"/>
    <property type="project" value="UniProtKB-KW"/>
</dbReference>
<feature type="transmembrane region" description="Helical" evidence="1">
    <location>
        <begin position="20"/>
        <end position="47"/>
    </location>
</feature>
<dbReference type="PANTHER" id="PTHR39430">
    <property type="entry name" value="MEMBRANE-ASSOCIATED PROTEASE-RELATED"/>
    <property type="match status" value="1"/>
</dbReference>
<reference evidence="3 4" key="1">
    <citation type="submission" date="2018-09" db="EMBL/GenBank/DDBJ databases">
        <title>Roseovarius spongiae sp. nov., isolated from a marine sponge.</title>
        <authorList>
            <person name="Zhuang L."/>
            <person name="Luo L."/>
        </authorList>
    </citation>
    <scope>NUCLEOTIDE SEQUENCE [LARGE SCALE GENOMIC DNA]</scope>
    <source>
        <strain evidence="3 4">HN-E21</strain>
    </source>
</reference>
<organism evidence="3 4">
    <name type="scientific">Roseovarius spongiae</name>
    <dbReference type="NCBI Taxonomy" id="2320272"/>
    <lineage>
        <taxon>Bacteria</taxon>
        <taxon>Pseudomonadati</taxon>
        <taxon>Pseudomonadota</taxon>
        <taxon>Alphaproteobacteria</taxon>
        <taxon>Rhodobacterales</taxon>
        <taxon>Roseobacteraceae</taxon>
        <taxon>Roseovarius</taxon>
    </lineage>
</organism>
<dbReference type="RefSeq" id="WP_121168502.1">
    <property type="nucleotide sequence ID" value="NZ_RAPE01000005.1"/>
</dbReference>
<feature type="transmembrane region" description="Helical" evidence="1">
    <location>
        <begin position="140"/>
        <end position="160"/>
    </location>
</feature>
<dbReference type="PANTHER" id="PTHR39430:SF1">
    <property type="entry name" value="PROTEASE"/>
    <property type="match status" value="1"/>
</dbReference>
<feature type="transmembrane region" description="Helical" evidence="1">
    <location>
        <begin position="181"/>
        <end position="198"/>
    </location>
</feature>
<dbReference type="Pfam" id="PF02517">
    <property type="entry name" value="Rce1-like"/>
    <property type="match status" value="1"/>
</dbReference>
<dbReference type="OrthoDB" id="7171777at2"/>
<dbReference type="AlphaFoldDB" id="A0A3A8AQV3"/>
<protein>
    <submittedName>
        <fullName evidence="3">CPBP family intramembrane metalloprotease</fullName>
    </submittedName>
</protein>
<keyword evidence="1" id="KW-0472">Membrane</keyword>
<dbReference type="EMBL" id="RAPE01000005">
    <property type="protein sequence ID" value="RKF12888.1"/>
    <property type="molecule type" value="Genomic_DNA"/>
</dbReference>
<name>A0A3A8AQV3_9RHOB</name>
<comment type="caution">
    <text evidence="3">The sequence shown here is derived from an EMBL/GenBank/DDBJ whole genome shotgun (WGS) entry which is preliminary data.</text>
</comment>
<evidence type="ECO:0000313" key="3">
    <source>
        <dbReference type="EMBL" id="RKF12888.1"/>
    </source>
</evidence>
<proteinExistence type="predicted"/>
<feature type="domain" description="CAAX prenyl protease 2/Lysostaphin resistance protein A-like" evidence="2">
    <location>
        <begin position="145"/>
        <end position="241"/>
    </location>
</feature>
<evidence type="ECO:0000313" key="4">
    <source>
        <dbReference type="Proteomes" id="UP000281128"/>
    </source>
</evidence>
<feature type="transmembrane region" description="Helical" evidence="1">
    <location>
        <begin position="67"/>
        <end position="90"/>
    </location>
</feature>
<dbReference type="GO" id="GO:0006508">
    <property type="term" value="P:proteolysis"/>
    <property type="evidence" value="ECO:0007669"/>
    <property type="project" value="UniProtKB-KW"/>
</dbReference>
<gene>
    <name evidence="3" type="ORF">D6850_15380</name>
</gene>